<evidence type="ECO:0000256" key="4">
    <source>
        <dbReference type="ARBA" id="ARBA00023211"/>
    </source>
</evidence>
<keyword evidence="3" id="KW-0378">Hydrolase</keyword>
<evidence type="ECO:0000313" key="6">
    <source>
        <dbReference type="EMBL" id="KAK9422830.1"/>
    </source>
</evidence>
<gene>
    <name evidence="6" type="ORF">SUNI508_00693</name>
</gene>
<keyword evidence="2" id="KW-0479">Metal-binding</keyword>
<evidence type="ECO:0000256" key="1">
    <source>
        <dbReference type="ARBA" id="ARBA00001936"/>
    </source>
</evidence>
<dbReference type="PANTHER" id="PTHR12112:SF39">
    <property type="entry name" value="EG:152A3.5 PROTEIN (FBGN0003116_PN PROTEIN)"/>
    <property type="match status" value="1"/>
</dbReference>
<comment type="cofactor">
    <cofactor evidence="1">
        <name>Mn(2+)</name>
        <dbReference type="ChEBI" id="CHEBI:29035"/>
    </cofactor>
</comment>
<dbReference type="PANTHER" id="PTHR12112">
    <property type="entry name" value="BNIP - RELATED"/>
    <property type="match status" value="1"/>
</dbReference>
<evidence type="ECO:0000313" key="7">
    <source>
        <dbReference type="Proteomes" id="UP001408356"/>
    </source>
</evidence>
<dbReference type="InterPro" id="IPR038222">
    <property type="entry name" value="DHHA2_dom_sf"/>
</dbReference>
<accession>A0ABR2V7F6</accession>
<dbReference type="Pfam" id="PF01368">
    <property type="entry name" value="DHH"/>
    <property type="match status" value="1"/>
</dbReference>
<dbReference type="InterPro" id="IPR001667">
    <property type="entry name" value="DDH_dom"/>
</dbReference>
<dbReference type="Gene3D" id="3.10.310.20">
    <property type="entry name" value="DHHA2 domain"/>
    <property type="match status" value="1"/>
</dbReference>
<dbReference type="InterPro" id="IPR004097">
    <property type="entry name" value="DHHA2"/>
</dbReference>
<dbReference type="InterPro" id="IPR038763">
    <property type="entry name" value="DHH_sf"/>
</dbReference>
<proteinExistence type="predicted"/>
<dbReference type="Proteomes" id="UP001408356">
    <property type="component" value="Unassembled WGS sequence"/>
</dbReference>
<keyword evidence="7" id="KW-1185">Reference proteome</keyword>
<sequence length="394" mass="42995">MPPRVSLSAFLANAKSALANSASKKQTLTFVVGNESADLDSLCSALLLAYLRTYTPPHTLHIPLCHLPRDDLTLRPEFTEVLKRAATSPDDVITLDELSEAASSSGFKDNSQWLLVDHNSLTGKLEPYKDSIVGCIDHHADEGHVPQDSSVRVIDKSGSCASLVVNQCKQAWDELKTLDNAEEVDSQLGYLALGPILVDTINLTDKNKTTSFDKDAVQFLEGKINSAKFDGTEFFSTVSGLKEDISSLSLRDVLRKDYKEWDDGGLKLGTSSVPASLGELQEKTGDAQKLAEAVEEWGAEKGLDIVAVLAAFTKDGNFSRELMLLGRSDKGIDAAKRFEAESKGKLELSLWGEGKLDSDEDGKWQKCWSQAKVENSRKQVAPMLRQAMGAKKES</sequence>
<dbReference type="EMBL" id="JARVKF010000112">
    <property type="protein sequence ID" value="KAK9422830.1"/>
    <property type="molecule type" value="Genomic_DNA"/>
</dbReference>
<reference evidence="6 7" key="1">
    <citation type="journal article" date="2024" name="J. Plant Pathol.">
        <title>Sequence and assembly of the genome of Seiridium unicorne, isolate CBS 538.82, causal agent of cypress canker disease.</title>
        <authorList>
            <person name="Scali E."/>
            <person name="Rocca G.D."/>
            <person name="Danti R."/>
            <person name="Garbelotto M."/>
            <person name="Barberini S."/>
            <person name="Baroncelli R."/>
            <person name="Emiliani G."/>
        </authorList>
    </citation>
    <scope>NUCLEOTIDE SEQUENCE [LARGE SCALE GENOMIC DNA]</scope>
    <source>
        <strain evidence="6 7">BM-138-508</strain>
    </source>
</reference>
<evidence type="ECO:0000259" key="5">
    <source>
        <dbReference type="SMART" id="SM01131"/>
    </source>
</evidence>
<comment type="caution">
    <text evidence="6">The sequence shown here is derived from an EMBL/GenBank/DDBJ whole genome shotgun (WGS) entry which is preliminary data.</text>
</comment>
<evidence type="ECO:0000256" key="3">
    <source>
        <dbReference type="ARBA" id="ARBA00022801"/>
    </source>
</evidence>
<feature type="domain" description="DHHA2" evidence="5">
    <location>
        <begin position="235"/>
        <end position="388"/>
    </location>
</feature>
<protein>
    <recommendedName>
        <fullName evidence="5">DHHA2 domain-containing protein</fullName>
    </recommendedName>
</protein>
<keyword evidence="4" id="KW-0464">Manganese</keyword>
<dbReference type="Gene3D" id="3.90.1640.10">
    <property type="entry name" value="inorganic pyrophosphatase (n-terminal core)"/>
    <property type="match status" value="1"/>
</dbReference>
<dbReference type="SUPFAM" id="SSF64182">
    <property type="entry name" value="DHH phosphoesterases"/>
    <property type="match status" value="1"/>
</dbReference>
<dbReference type="Pfam" id="PF02833">
    <property type="entry name" value="DHHA2"/>
    <property type="match status" value="1"/>
</dbReference>
<dbReference type="SMART" id="SM01131">
    <property type="entry name" value="DHHA2"/>
    <property type="match status" value="1"/>
</dbReference>
<evidence type="ECO:0000256" key="2">
    <source>
        <dbReference type="ARBA" id="ARBA00022723"/>
    </source>
</evidence>
<name>A0ABR2V7F6_9PEZI</name>
<organism evidence="6 7">
    <name type="scientific">Seiridium unicorne</name>
    <dbReference type="NCBI Taxonomy" id="138068"/>
    <lineage>
        <taxon>Eukaryota</taxon>
        <taxon>Fungi</taxon>
        <taxon>Dikarya</taxon>
        <taxon>Ascomycota</taxon>
        <taxon>Pezizomycotina</taxon>
        <taxon>Sordariomycetes</taxon>
        <taxon>Xylariomycetidae</taxon>
        <taxon>Amphisphaeriales</taxon>
        <taxon>Sporocadaceae</taxon>
        <taxon>Seiridium</taxon>
    </lineage>
</organism>